<feature type="region of interest" description="Disordered" evidence="1">
    <location>
        <begin position="1"/>
        <end position="36"/>
    </location>
</feature>
<dbReference type="InterPro" id="IPR021858">
    <property type="entry name" value="Fun_TF"/>
</dbReference>
<organism evidence="2 3">
    <name type="scientific">Cudoniella acicularis</name>
    <dbReference type="NCBI Taxonomy" id="354080"/>
    <lineage>
        <taxon>Eukaryota</taxon>
        <taxon>Fungi</taxon>
        <taxon>Dikarya</taxon>
        <taxon>Ascomycota</taxon>
        <taxon>Pezizomycotina</taxon>
        <taxon>Leotiomycetes</taxon>
        <taxon>Helotiales</taxon>
        <taxon>Tricladiaceae</taxon>
        <taxon>Cudoniella</taxon>
    </lineage>
</organism>
<dbReference type="Pfam" id="PF11951">
    <property type="entry name" value="Fungal_trans_2"/>
    <property type="match status" value="1"/>
</dbReference>
<dbReference type="PANTHER" id="PTHR37540:SF5">
    <property type="entry name" value="TRANSCRIPTION FACTOR DOMAIN-CONTAINING PROTEIN"/>
    <property type="match status" value="1"/>
</dbReference>
<protein>
    <submittedName>
        <fullName evidence="2">Uncharacterized protein</fullName>
    </submittedName>
</protein>
<reference evidence="2 3" key="1">
    <citation type="submission" date="2020-03" db="EMBL/GenBank/DDBJ databases">
        <title>Draft Genome Sequence of Cudoniella acicularis.</title>
        <authorList>
            <person name="Buettner E."/>
            <person name="Kellner H."/>
        </authorList>
    </citation>
    <scope>NUCLEOTIDE SEQUENCE [LARGE SCALE GENOMIC DNA]</scope>
    <source>
        <strain evidence="2 3">DSM 108380</strain>
    </source>
</reference>
<name>A0A8H4RDD3_9HELO</name>
<proteinExistence type="predicted"/>
<sequence length="442" mass="48714">MRSGMDISPLAQSQASAGPPGVPSGPTTVPHPLTLGAGRSDPFAQYPINMDIRTHELFDHLHGNTCPMFNTLRKIGFFRAILDEAAFSQILSTSSSHMMSLRDPEKAENPEAIVLSSEAIRSINRRITDPVLGTSDGVIFAIISFACHAVMFNDVQGTLTHFNGLEAIIHRRGGLDALGSNPVLRIVLFWIDVNTAFLHDRCPRFPAPEDILPKANIEVLALHSPHPMLEACIDEQVVSVMSELLVLNQLILSELAVRDMWDDGVFAGLHIVPIMSKLLCIRQEPCEHGPVFARQKACRIGALLYLAAIRRSFGVHLAPDIHIPKLKHAITTWVELNMDGTNPLILWLLVIGGAQSLGHQDNGWFVSATVNIIVRLQLSAWEELMNSVRSVLWVEGILQVECSEFHRKISSEATNNEIAQVNSQFISRNDSFTANLPPKAHS</sequence>
<dbReference type="PANTHER" id="PTHR37540">
    <property type="entry name" value="TRANSCRIPTION FACTOR (ACR-2), PUTATIVE-RELATED-RELATED"/>
    <property type="match status" value="1"/>
</dbReference>
<dbReference type="OrthoDB" id="4159781at2759"/>
<keyword evidence="3" id="KW-1185">Reference proteome</keyword>
<dbReference type="Proteomes" id="UP000566819">
    <property type="component" value="Unassembled WGS sequence"/>
</dbReference>
<gene>
    <name evidence="2" type="ORF">G7Y89_g11305</name>
</gene>
<feature type="compositionally biased region" description="Low complexity" evidence="1">
    <location>
        <begin position="15"/>
        <end position="30"/>
    </location>
</feature>
<evidence type="ECO:0000313" key="2">
    <source>
        <dbReference type="EMBL" id="KAF4626853.1"/>
    </source>
</evidence>
<dbReference type="EMBL" id="JAAMPI010001072">
    <property type="protein sequence ID" value="KAF4626853.1"/>
    <property type="molecule type" value="Genomic_DNA"/>
</dbReference>
<comment type="caution">
    <text evidence="2">The sequence shown here is derived from an EMBL/GenBank/DDBJ whole genome shotgun (WGS) entry which is preliminary data.</text>
</comment>
<dbReference type="AlphaFoldDB" id="A0A8H4RDD3"/>
<evidence type="ECO:0000256" key="1">
    <source>
        <dbReference type="SAM" id="MobiDB-lite"/>
    </source>
</evidence>
<accession>A0A8H4RDD3</accession>
<evidence type="ECO:0000313" key="3">
    <source>
        <dbReference type="Proteomes" id="UP000566819"/>
    </source>
</evidence>